<dbReference type="Pfam" id="PF01521">
    <property type="entry name" value="Fe-S_biosyn"/>
    <property type="match status" value="1"/>
</dbReference>
<dbReference type="InterPro" id="IPR000361">
    <property type="entry name" value="ATAP_core_dom"/>
</dbReference>
<feature type="domain" description="Core" evidence="1">
    <location>
        <begin position="1"/>
        <end position="90"/>
    </location>
</feature>
<dbReference type="Gene3D" id="2.60.300.12">
    <property type="entry name" value="HesB-like domain"/>
    <property type="match status" value="1"/>
</dbReference>
<evidence type="ECO:0000313" key="2">
    <source>
        <dbReference type="EMBL" id="OES44992.1"/>
    </source>
</evidence>
<dbReference type="EMBL" id="MAMP01000021">
    <property type="protein sequence ID" value="OES44992.1"/>
    <property type="molecule type" value="Genomic_DNA"/>
</dbReference>
<proteinExistence type="predicted"/>
<name>A0A1E7DPI3_9BACI</name>
<keyword evidence="3" id="KW-1185">Reference proteome</keyword>
<evidence type="ECO:0000313" key="3">
    <source>
        <dbReference type="Proteomes" id="UP000095658"/>
    </source>
</evidence>
<accession>A0A1E7DPI3</accession>
<dbReference type="STRING" id="1714016.BA724_06930"/>
<dbReference type="InterPro" id="IPR035903">
    <property type="entry name" value="HesB-like_dom_sf"/>
</dbReference>
<dbReference type="SUPFAM" id="SSF89360">
    <property type="entry name" value="HesB-like domain"/>
    <property type="match status" value="1"/>
</dbReference>
<reference evidence="2 3" key="1">
    <citation type="submission" date="2016-06" db="EMBL/GenBank/DDBJ databases">
        <title>Domibacillus iocasae genome sequencing.</title>
        <authorList>
            <person name="Verma A."/>
            <person name="Pal Y."/>
            <person name="Ojha A.K."/>
            <person name="Krishnamurthi S."/>
        </authorList>
    </citation>
    <scope>NUCLEOTIDE SEQUENCE [LARGE SCALE GENOMIC DNA]</scope>
    <source>
        <strain evidence="2 3">DSM 29979</strain>
    </source>
</reference>
<evidence type="ECO:0000259" key="1">
    <source>
        <dbReference type="Pfam" id="PF01521"/>
    </source>
</evidence>
<organism evidence="2 3">
    <name type="scientific">Domibacillus iocasae</name>
    <dbReference type="NCBI Taxonomy" id="1714016"/>
    <lineage>
        <taxon>Bacteria</taxon>
        <taxon>Bacillati</taxon>
        <taxon>Bacillota</taxon>
        <taxon>Bacilli</taxon>
        <taxon>Bacillales</taxon>
        <taxon>Bacillaceae</taxon>
        <taxon>Domibacillus</taxon>
    </lineage>
</organism>
<dbReference type="OrthoDB" id="2874539at2"/>
<gene>
    <name evidence="2" type="ORF">BA724_06930</name>
</gene>
<comment type="caution">
    <text evidence="2">The sequence shown here is derived from an EMBL/GenBank/DDBJ whole genome shotgun (WGS) entry which is preliminary data.</text>
</comment>
<sequence length="98" mass="11001">MKIELTLSARQQLLGWPVTESQVPRIDANLSGGCSLSVHFSLVLDEPRRNDTVIDCGDGVSLYIDRFTDRYMEEETVVDYTDEDGFIFKNSFGSSCTV</sequence>
<dbReference type="RefSeq" id="WP_069938614.1">
    <property type="nucleotide sequence ID" value="NZ_MAMP01000021.1"/>
</dbReference>
<protein>
    <recommendedName>
        <fullName evidence="1">Core domain-containing protein</fullName>
    </recommendedName>
</protein>
<dbReference type="AlphaFoldDB" id="A0A1E7DPI3"/>
<dbReference type="Proteomes" id="UP000095658">
    <property type="component" value="Unassembled WGS sequence"/>
</dbReference>